<evidence type="ECO:0000256" key="2">
    <source>
        <dbReference type="ARBA" id="ARBA00023002"/>
    </source>
</evidence>
<protein>
    <submittedName>
        <fullName evidence="5">Feruloyl CoA ortho-hydroxylase 1</fullName>
    </submittedName>
</protein>
<keyword evidence="6" id="KW-1185">Reference proteome</keyword>
<gene>
    <name evidence="5" type="ORF">D0Y65_020791</name>
</gene>
<feature type="domain" description="Non-haem dioxygenase N-terminal" evidence="4">
    <location>
        <begin position="36"/>
        <end position="77"/>
    </location>
</feature>
<evidence type="ECO:0000313" key="6">
    <source>
        <dbReference type="Proteomes" id="UP000289340"/>
    </source>
</evidence>
<dbReference type="Pfam" id="PF14226">
    <property type="entry name" value="DIOX_N"/>
    <property type="match status" value="1"/>
</dbReference>
<keyword evidence="3" id="KW-0408">Iron</keyword>
<dbReference type="AlphaFoldDB" id="A0A445JFS6"/>
<dbReference type="GO" id="GO:0046872">
    <property type="term" value="F:metal ion binding"/>
    <property type="evidence" value="ECO:0007669"/>
    <property type="project" value="UniProtKB-KW"/>
</dbReference>
<dbReference type="InterPro" id="IPR026992">
    <property type="entry name" value="DIOX_N"/>
</dbReference>
<organism evidence="5 6">
    <name type="scientific">Glycine soja</name>
    <name type="common">Wild soybean</name>
    <dbReference type="NCBI Taxonomy" id="3848"/>
    <lineage>
        <taxon>Eukaryota</taxon>
        <taxon>Viridiplantae</taxon>
        <taxon>Streptophyta</taxon>
        <taxon>Embryophyta</taxon>
        <taxon>Tracheophyta</taxon>
        <taxon>Spermatophyta</taxon>
        <taxon>Magnoliopsida</taxon>
        <taxon>eudicotyledons</taxon>
        <taxon>Gunneridae</taxon>
        <taxon>Pentapetalae</taxon>
        <taxon>rosids</taxon>
        <taxon>fabids</taxon>
        <taxon>Fabales</taxon>
        <taxon>Fabaceae</taxon>
        <taxon>Papilionoideae</taxon>
        <taxon>50 kb inversion clade</taxon>
        <taxon>NPAAA clade</taxon>
        <taxon>indigoferoid/millettioid clade</taxon>
        <taxon>Phaseoleae</taxon>
        <taxon>Glycine</taxon>
        <taxon>Glycine subgen. Soja</taxon>
    </lineage>
</organism>
<accession>A0A445JFS6</accession>
<comment type="caution">
    <text evidence="5">The sequence shown here is derived from an EMBL/GenBank/DDBJ whole genome shotgun (WGS) entry which is preliminary data.</text>
</comment>
<sequence length="97" mass="10709">MALSFNSSNSLYDFEIREGNGVKGVADLGLSELPERASETLGFFQVVNHGVPLELLESLKDAAHTFFNLPQEKKAVFRTAIRPGLVTKLRSSFVPEK</sequence>
<reference evidence="5 6" key="1">
    <citation type="submission" date="2018-09" db="EMBL/GenBank/DDBJ databases">
        <title>A high-quality reference genome of wild soybean provides a powerful tool to mine soybean genomes.</title>
        <authorList>
            <person name="Xie M."/>
            <person name="Chung C.Y.L."/>
            <person name="Li M.-W."/>
            <person name="Wong F.-L."/>
            <person name="Chan T.-F."/>
            <person name="Lam H.-M."/>
        </authorList>
    </citation>
    <scope>NUCLEOTIDE SEQUENCE [LARGE SCALE GENOMIC DNA]</scope>
    <source>
        <strain evidence="6">cv. W05</strain>
        <tissue evidence="5">Hypocotyl of etiolated seedlings</tissue>
    </source>
</reference>
<dbReference type="PANTHER" id="PTHR10209:SF230">
    <property type="entry name" value="SCOPOLETIN 8-HYDROXYLASE"/>
    <property type="match status" value="1"/>
</dbReference>
<evidence type="ECO:0000256" key="1">
    <source>
        <dbReference type="ARBA" id="ARBA00022723"/>
    </source>
</evidence>
<keyword evidence="2" id="KW-0560">Oxidoreductase</keyword>
<dbReference type="EMBL" id="QZWG01000008">
    <property type="protein sequence ID" value="RZB97291.1"/>
    <property type="molecule type" value="Genomic_DNA"/>
</dbReference>
<dbReference type="InterPro" id="IPR027443">
    <property type="entry name" value="IPNS-like_sf"/>
</dbReference>
<dbReference type="GO" id="GO:0016491">
    <property type="term" value="F:oxidoreductase activity"/>
    <property type="evidence" value="ECO:0007669"/>
    <property type="project" value="UniProtKB-KW"/>
</dbReference>
<dbReference type="SUPFAM" id="SSF51197">
    <property type="entry name" value="Clavaminate synthase-like"/>
    <property type="match status" value="1"/>
</dbReference>
<dbReference type="Gene3D" id="2.60.120.330">
    <property type="entry name" value="B-lactam Antibiotic, Isopenicillin N Synthase, Chain"/>
    <property type="match status" value="1"/>
</dbReference>
<evidence type="ECO:0000256" key="3">
    <source>
        <dbReference type="ARBA" id="ARBA00023004"/>
    </source>
</evidence>
<keyword evidence="1" id="KW-0479">Metal-binding</keyword>
<name>A0A445JFS6_GLYSO</name>
<evidence type="ECO:0000313" key="5">
    <source>
        <dbReference type="EMBL" id="RZB97291.1"/>
    </source>
</evidence>
<dbReference type="Proteomes" id="UP000289340">
    <property type="component" value="Chromosome 8"/>
</dbReference>
<evidence type="ECO:0000259" key="4">
    <source>
        <dbReference type="Pfam" id="PF14226"/>
    </source>
</evidence>
<proteinExistence type="predicted"/>
<dbReference type="PANTHER" id="PTHR10209">
    <property type="entry name" value="OXIDOREDUCTASE, 2OG-FE II OXYGENASE FAMILY PROTEIN"/>
    <property type="match status" value="1"/>
</dbReference>